<feature type="region of interest" description="Disordered" evidence="1">
    <location>
        <begin position="181"/>
        <end position="297"/>
    </location>
</feature>
<dbReference type="EMBL" id="BAPF01000054">
    <property type="protein sequence ID" value="GBQ85465.1"/>
    <property type="molecule type" value="Genomic_DNA"/>
</dbReference>
<dbReference type="Proteomes" id="UP001065047">
    <property type="component" value="Unassembled WGS sequence"/>
</dbReference>
<sequence length="297" mass="31139">MIKRFFDKILGRTGKSEALLRVTSLSLFIPETMDCGTIKIQSELVSGTFPAKISFHPAKMAAILAGHKKPSILSGIYEIRSLGDNPVNTGLFLFPLSGPAAVSANTTDTQIMLMPKGNTELAEYISAVSIEIPNVQFSRIVESLDTTSTIEVVSELKENCEQDAPISSADTMEQKEVPGIAMGAKKQGDDRNSAPPRAAVRSDDDYTPNSLNDPLNPLNMLSPLSPFSPLNPANQAMADDSSDGGSTYSEGGNSDSGGSCGADQYGSDPLDAGNQSDSGSCTGSGTDSWAPSGGAYN</sequence>
<name>A0ABQ0PZI5_9PROT</name>
<feature type="compositionally biased region" description="Low complexity" evidence="1">
    <location>
        <begin position="208"/>
        <end position="234"/>
    </location>
</feature>
<gene>
    <name evidence="2" type="ORF">AA14337_3078</name>
</gene>
<protein>
    <submittedName>
        <fullName evidence="2">Uncharacterized protein</fullName>
    </submittedName>
</protein>
<feature type="compositionally biased region" description="Polar residues" evidence="1">
    <location>
        <begin position="243"/>
        <end position="253"/>
    </location>
</feature>
<organism evidence="2 3">
    <name type="scientific">Acetobacter malorum DSM 14337</name>
    <dbReference type="NCBI Taxonomy" id="1307910"/>
    <lineage>
        <taxon>Bacteria</taxon>
        <taxon>Pseudomonadati</taxon>
        <taxon>Pseudomonadota</taxon>
        <taxon>Alphaproteobacteria</taxon>
        <taxon>Acetobacterales</taxon>
        <taxon>Acetobacteraceae</taxon>
        <taxon>Acetobacter</taxon>
    </lineage>
</organism>
<feature type="compositionally biased region" description="Low complexity" evidence="1">
    <location>
        <begin position="276"/>
        <end position="288"/>
    </location>
</feature>
<proteinExistence type="predicted"/>
<dbReference type="GeneID" id="29557818"/>
<dbReference type="RefSeq" id="WP_061506280.1">
    <property type="nucleotide sequence ID" value="NZ_BAPF01000054.1"/>
</dbReference>
<comment type="caution">
    <text evidence="2">The sequence shown here is derived from an EMBL/GenBank/DDBJ whole genome shotgun (WGS) entry which is preliminary data.</text>
</comment>
<evidence type="ECO:0000313" key="3">
    <source>
        <dbReference type="Proteomes" id="UP001065047"/>
    </source>
</evidence>
<evidence type="ECO:0000313" key="2">
    <source>
        <dbReference type="EMBL" id="GBQ85465.1"/>
    </source>
</evidence>
<accession>A0ABQ0PZI5</accession>
<evidence type="ECO:0000256" key="1">
    <source>
        <dbReference type="SAM" id="MobiDB-lite"/>
    </source>
</evidence>
<keyword evidence="3" id="KW-1185">Reference proteome</keyword>
<reference evidence="2" key="1">
    <citation type="submission" date="2013-04" db="EMBL/GenBank/DDBJ databases">
        <title>The genome sequencing project of 58 acetic acid bacteria.</title>
        <authorList>
            <person name="Okamoto-Kainuma A."/>
            <person name="Ishikawa M."/>
            <person name="Umino S."/>
            <person name="Koizumi Y."/>
            <person name="Shiwa Y."/>
            <person name="Yoshikawa H."/>
            <person name="Matsutani M."/>
            <person name="Matsushita K."/>
        </authorList>
    </citation>
    <scope>NUCLEOTIDE SEQUENCE</scope>
    <source>
        <strain evidence="2">DSM 14337</strain>
    </source>
</reference>